<proteinExistence type="predicted"/>
<dbReference type="EMBL" id="HBHQ01027516">
    <property type="protein sequence ID" value="CAD9826803.1"/>
    <property type="molecule type" value="Transcribed_RNA"/>
</dbReference>
<reference evidence="2" key="1">
    <citation type="submission" date="2021-01" db="EMBL/GenBank/DDBJ databases">
        <authorList>
            <person name="Corre E."/>
            <person name="Pelletier E."/>
            <person name="Niang G."/>
            <person name="Scheremetjew M."/>
            <person name="Finn R."/>
            <person name="Kale V."/>
            <person name="Holt S."/>
            <person name="Cochrane G."/>
            <person name="Meng A."/>
            <person name="Brown T."/>
            <person name="Cohen L."/>
        </authorList>
    </citation>
    <scope>NUCLEOTIDE SEQUENCE</scope>
    <source>
        <strain evidence="2">CCMP2084</strain>
    </source>
</reference>
<name>A0A7S2UQ10_9STRA</name>
<evidence type="ECO:0000313" key="2">
    <source>
        <dbReference type="EMBL" id="CAD9826803.1"/>
    </source>
</evidence>
<accession>A0A7S2UQ10</accession>
<gene>
    <name evidence="2" type="ORF">ASEP1449_LOCUS18637</name>
</gene>
<feature type="region of interest" description="Disordered" evidence="1">
    <location>
        <begin position="1"/>
        <end position="30"/>
    </location>
</feature>
<sequence>MGACLSNETSERKETATSKATESTDPNSKMTIEADDDHVYVLKKKRPGCTGMFWRKDPSGATSLAGNSDWPRDNAELKGSVKSFDGKLWLASTHVKQAGKLSFVNAPSGAFMPFEYDNHYYLEKKH</sequence>
<dbReference type="AlphaFoldDB" id="A0A7S2UQ10"/>
<protein>
    <submittedName>
        <fullName evidence="2">Uncharacterized protein</fullName>
    </submittedName>
</protein>
<evidence type="ECO:0000256" key="1">
    <source>
        <dbReference type="SAM" id="MobiDB-lite"/>
    </source>
</evidence>
<organism evidence="2">
    <name type="scientific">Attheya septentrionalis</name>
    <dbReference type="NCBI Taxonomy" id="420275"/>
    <lineage>
        <taxon>Eukaryota</taxon>
        <taxon>Sar</taxon>
        <taxon>Stramenopiles</taxon>
        <taxon>Ochrophyta</taxon>
        <taxon>Bacillariophyta</taxon>
        <taxon>Coscinodiscophyceae</taxon>
        <taxon>Chaetocerotophycidae</taxon>
        <taxon>Chaetocerotales</taxon>
        <taxon>Attheyaceae</taxon>
        <taxon>Attheya</taxon>
    </lineage>
</organism>
<feature type="compositionally biased region" description="Polar residues" evidence="1">
    <location>
        <begin position="17"/>
        <end position="30"/>
    </location>
</feature>